<dbReference type="Gene3D" id="2.170.270.10">
    <property type="entry name" value="SET domain"/>
    <property type="match status" value="1"/>
</dbReference>
<gene>
    <name evidence="2" type="ORF">Sradi_7083500</name>
</gene>
<accession>A0AAW2J3G5</accession>
<keyword evidence="1" id="KW-0472">Membrane</keyword>
<protein>
    <submittedName>
        <fullName evidence="2">Histone-lysine N-methyltransferase SUVR3</fullName>
    </submittedName>
</protein>
<name>A0AAW2J3G5_SESRA</name>
<keyword evidence="1" id="KW-1133">Transmembrane helix</keyword>
<organism evidence="2">
    <name type="scientific">Sesamum radiatum</name>
    <name type="common">Black benniseed</name>
    <dbReference type="NCBI Taxonomy" id="300843"/>
    <lineage>
        <taxon>Eukaryota</taxon>
        <taxon>Viridiplantae</taxon>
        <taxon>Streptophyta</taxon>
        <taxon>Embryophyta</taxon>
        <taxon>Tracheophyta</taxon>
        <taxon>Spermatophyta</taxon>
        <taxon>Magnoliopsida</taxon>
        <taxon>eudicotyledons</taxon>
        <taxon>Gunneridae</taxon>
        <taxon>Pentapetalae</taxon>
        <taxon>asterids</taxon>
        <taxon>lamiids</taxon>
        <taxon>Lamiales</taxon>
        <taxon>Pedaliaceae</taxon>
        <taxon>Sesamum</taxon>
    </lineage>
</organism>
<proteinExistence type="predicted"/>
<evidence type="ECO:0000256" key="1">
    <source>
        <dbReference type="SAM" id="Phobius"/>
    </source>
</evidence>
<comment type="caution">
    <text evidence="2">The sequence shown here is derived from an EMBL/GenBank/DDBJ whole genome shotgun (WGS) entry which is preliminary data.</text>
</comment>
<dbReference type="InterPro" id="IPR046341">
    <property type="entry name" value="SET_dom_sf"/>
</dbReference>
<feature type="transmembrane region" description="Helical" evidence="1">
    <location>
        <begin position="55"/>
        <end position="76"/>
    </location>
</feature>
<dbReference type="EMBL" id="JACGWJ010000731">
    <property type="protein sequence ID" value="KAL0288992.1"/>
    <property type="molecule type" value="Genomic_DNA"/>
</dbReference>
<evidence type="ECO:0000313" key="2">
    <source>
        <dbReference type="EMBL" id="KAL0288992.1"/>
    </source>
</evidence>
<feature type="transmembrane region" description="Helical" evidence="1">
    <location>
        <begin position="121"/>
        <end position="140"/>
    </location>
</feature>
<sequence>MRINIDAMRIGSIARFINHSCDGGNLDTVIMRSFGALLPCICFFTSKDFRKTKSLLLVMETLGSTWMANHVLWQFFLCWHPAFRTYMMCRKMENTLFGTRKESYEVQPGKMESSEYNTYNLSMLWIPYNFLSCATLLMNAKSLKMRNDRKVNLQVYL</sequence>
<dbReference type="SUPFAM" id="SSF82199">
    <property type="entry name" value="SET domain"/>
    <property type="match status" value="1"/>
</dbReference>
<reference evidence="2" key="2">
    <citation type="journal article" date="2024" name="Plant">
        <title>Genomic evolution and insights into agronomic trait innovations of Sesamum species.</title>
        <authorList>
            <person name="Miao H."/>
            <person name="Wang L."/>
            <person name="Qu L."/>
            <person name="Liu H."/>
            <person name="Sun Y."/>
            <person name="Le M."/>
            <person name="Wang Q."/>
            <person name="Wei S."/>
            <person name="Zheng Y."/>
            <person name="Lin W."/>
            <person name="Duan Y."/>
            <person name="Cao H."/>
            <person name="Xiong S."/>
            <person name="Wang X."/>
            <person name="Wei L."/>
            <person name="Li C."/>
            <person name="Ma Q."/>
            <person name="Ju M."/>
            <person name="Zhao R."/>
            <person name="Li G."/>
            <person name="Mu C."/>
            <person name="Tian Q."/>
            <person name="Mei H."/>
            <person name="Zhang T."/>
            <person name="Gao T."/>
            <person name="Zhang H."/>
        </authorList>
    </citation>
    <scope>NUCLEOTIDE SEQUENCE</scope>
    <source>
        <strain evidence="2">G02</strain>
    </source>
</reference>
<keyword evidence="1" id="KW-0812">Transmembrane</keyword>
<dbReference type="AlphaFoldDB" id="A0AAW2J3G5"/>
<reference evidence="2" key="1">
    <citation type="submission" date="2020-06" db="EMBL/GenBank/DDBJ databases">
        <authorList>
            <person name="Li T."/>
            <person name="Hu X."/>
            <person name="Zhang T."/>
            <person name="Song X."/>
            <person name="Zhang H."/>
            <person name="Dai N."/>
            <person name="Sheng W."/>
            <person name="Hou X."/>
            <person name="Wei L."/>
        </authorList>
    </citation>
    <scope>NUCLEOTIDE SEQUENCE</scope>
    <source>
        <strain evidence="2">G02</strain>
        <tissue evidence="2">Leaf</tissue>
    </source>
</reference>